<keyword evidence="2 4" id="KW-0012">Acyltransferase</keyword>
<dbReference type="SUPFAM" id="SSF69593">
    <property type="entry name" value="Glycerol-3-phosphate (1)-acyltransferase"/>
    <property type="match status" value="1"/>
</dbReference>
<evidence type="ECO:0000259" key="3">
    <source>
        <dbReference type="SMART" id="SM00563"/>
    </source>
</evidence>
<feature type="domain" description="Phospholipid/glycerol acyltransferase" evidence="3">
    <location>
        <begin position="34"/>
        <end position="146"/>
    </location>
</feature>
<evidence type="ECO:0000313" key="5">
    <source>
        <dbReference type="Proteomes" id="UP000285138"/>
    </source>
</evidence>
<evidence type="ECO:0000256" key="2">
    <source>
        <dbReference type="ARBA" id="ARBA00023315"/>
    </source>
</evidence>
<dbReference type="PANTHER" id="PTHR10434:SF40">
    <property type="entry name" value="1-ACYL-SN-GLYCEROL-3-PHOSPHATE ACYLTRANSFERASE"/>
    <property type="match status" value="1"/>
</dbReference>
<dbReference type="GO" id="GO:0003841">
    <property type="term" value="F:1-acylglycerol-3-phosphate O-acyltransferase activity"/>
    <property type="evidence" value="ECO:0007669"/>
    <property type="project" value="TreeGrafter"/>
</dbReference>
<accession>A0A424YBZ4</accession>
<dbReference type="EMBL" id="QZAA01000204">
    <property type="protein sequence ID" value="RQD74423.1"/>
    <property type="molecule type" value="Genomic_DNA"/>
</dbReference>
<gene>
    <name evidence="4" type="ORF">D5R97_07850</name>
</gene>
<sequence length="199" mass="22225">MFYVVVRGLFRLIYKIFFRLEVTGAENVPVTGPVILCSNHISWMDPTLMGCVMERRIHYMAKEELFENFVSGFICKKLEAFPVKRTAVDRRALKIALQILKQGKVLALFPEGTRSKTGKLRKPLPGAGFIALKSGSPVVPAAIKGPYKLFRPLKVSFGPPLTFDSKGNDKGKSSEVISLEIMQNIANLLDQKYDFQAAT</sequence>
<reference evidence="4 5" key="1">
    <citation type="submission" date="2018-08" db="EMBL/GenBank/DDBJ databases">
        <title>The metabolism and importance of syntrophic acetate oxidation coupled to methane or sulfide production in haloalkaline environments.</title>
        <authorList>
            <person name="Timmers P.H.A."/>
            <person name="Vavourakis C.D."/>
            <person name="Sorokin D.Y."/>
            <person name="Sinninghe Damste J.S."/>
            <person name="Muyzer G."/>
            <person name="Stams A.J.M."/>
            <person name="Plugge C.M."/>
        </authorList>
    </citation>
    <scope>NUCLEOTIDE SEQUENCE [LARGE SCALE GENOMIC DNA]</scope>
    <source>
        <strain evidence="4">MSAO_Bac1</strain>
    </source>
</reference>
<evidence type="ECO:0000256" key="1">
    <source>
        <dbReference type="ARBA" id="ARBA00022679"/>
    </source>
</evidence>
<dbReference type="SMART" id="SM00563">
    <property type="entry name" value="PlsC"/>
    <property type="match status" value="1"/>
</dbReference>
<protein>
    <submittedName>
        <fullName evidence="4">1-acyl-sn-glycerol-3-phosphate acyltransferase</fullName>
    </submittedName>
</protein>
<dbReference type="Proteomes" id="UP000285138">
    <property type="component" value="Unassembled WGS sequence"/>
</dbReference>
<keyword evidence="1 4" id="KW-0808">Transferase</keyword>
<organism evidence="4 5">
    <name type="scientific">Candidatus Syntrophonatronum acetioxidans</name>
    <dbReference type="NCBI Taxonomy" id="1795816"/>
    <lineage>
        <taxon>Bacteria</taxon>
        <taxon>Bacillati</taxon>
        <taxon>Bacillota</taxon>
        <taxon>Clostridia</taxon>
        <taxon>Eubacteriales</taxon>
        <taxon>Syntrophomonadaceae</taxon>
        <taxon>Candidatus Syntrophonatronum</taxon>
    </lineage>
</organism>
<name>A0A424YBZ4_9FIRM</name>
<dbReference type="InterPro" id="IPR002123">
    <property type="entry name" value="Plipid/glycerol_acylTrfase"/>
</dbReference>
<proteinExistence type="predicted"/>
<comment type="caution">
    <text evidence="4">The sequence shown here is derived from an EMBL/GenBank/DDBJ whole genome shotgun (WGS) entry which is preliminary data.</text>
</comment>
<dbReference type="GO" id="GO:0006654">
    <property type="term" value="P:phosphatidic acid biosynthetic process"/>
    <property type="evidence" value="ECO:0007669"/>
    <property type="project" value="TreeGrafter"/>
</dbReference>
<dbReference type="Pfam" id="PF01553">
    <property type="entry name" value="Acyltransferase"/>
    <property type="match status" value="1"/>
</dbReference>
<dbReference type="CDD" id="cd07989">
    <property type="entry name" value="LPLAT_AGPAT-like"/>
    <property type="match status" value="1"/>
</dbReference>
<dbReference type="PANTHER" id="PTHR10434">
    <property type="entry name" value="1-ACYL-SN-GLYCEROL-3-PHOSPHATE ACYLTRANSFERASE"/>
    <property type="match status" value="1"/>
</dbReference>
<dbReference type="AlphaFoldDB" id="A0A424YBZ4"/>
<evidence type="ECO:0000313" key="4">
    <source>
        <dbReference type="EMBL" id="RQD74423.1"/>
    </source>
</evidence>